<dbReference type="EMBL" id="CP059833">
    <property type="protein sequence ID" value="QMV86434.1"/>
    <property type="molecule type" value="Genomic_DNA"/>
</dbReference>
<evidence type="ECO:0000256" key="3">
    <source>
        <dbReference type="ARBA" id="ARBA00022801"/>
    </source>
</evidence>
<name>A0A7G5FIJ3_9CORY</name>
<evidence type="ECO:0000256" key="1">
    <source>
        <dbReference type="ARBA" id="ARBA00010830"/>
    </source>
</evidence>
<protein>
    <submittedName>
        <fullName evidence="5">Transglycosylase family protein</fullName>
    </submittedName>
</protein>
<dbReference type="Proteomes" id="UP000515570">
    <property type="component" value="Chromosome"/>
</dbReference>
<dbReference type="GO" id="GO:0016787">
    <property type="term" value="F:hydrolase activity"/>
    <property type="evidence" value="ECO:0007669"/>
    <property type="project" value="UniProtKB-KW"/>
</dbReference>
<evidence type="ECO:0000259" key="4">
    <source>
        <dbReference type="PROSITE" id="PS51109"/>
    </source>
</evidence>
<gene>
    <name evidence="5" type="ORF">HW450_03270</name>
</gene>
<dbReference type="InterPro" id="IPR007137">
    <property type="entry name" value="DUF348"/>
</dbReference>
<dbReference type="Pfam" id="PF07501">
    <property type="entry name" value="G5"/>
    <property type="match status" value="1"/>
</dbReference>
<dbReference type="Pfam" id="PF06737">
    <property type="entry name" value="Transglycosylas"/>
    <property type="match status" value="1"/>
</dbReference>
<dbReference type="AlphaFoldDB" id="A0A7G5FIJ3"/>
<evidence type="ECO:0000313" key="6">
    <source>
        <dbReference type="Proteomes" id="UP000515570"/>
    </source>
</evidence>
<dbReference type="SUPFAM" id="SSF53955">
    <property type="entry name" value="Lysozyme-like"/>
    <property type="match status" value="1"/>
</dbReference>
<dbReference type="CDD" id="cd13925">
    <property type="entry name" value="RPF"/>
    <property type="match status" value="1"/>
</dbReference>
<dbReference type="PROSITE" id="PS51109">
    <property type="entry name" value="G5"/>
    <property type="match status" value="1"/>
</dbReference>
<keyword evidence="2" id="KW-0732">Signal</keyword>
<proteinExistence type="inferred from homology"/>
<dbReference type="Gene3D" id="1.10.530.10">
    <property type="match status" value="1"/>
</dbReference>
<organism evidence="5 6">
    <name type="scientific">Corynebacterium hindlerae</name>
    <dbReference type="NCBI Taxonomy" id="699041"/>
    <lineage>
        <taxon>Bacteria</taxon>
        <taxon>Bacillati</taxon>
        <taxon>Actinomycetota</taxon>
        <taxon>Actinomycetes</taxon>
        <taxon>Mycobacteriales</taxon>
        <taxon>Corynebacteriaceae</taxon>
        <taxon>Corynebacterium</taxon>
    </lineage>
</organism>
<dbReference type="InterPro" id="IPR010618">
    <property type="entry name" value="RPF"/>
</dbReference>
<keyword evidence="6" id="KW-1185">Reference proteome</keyword>
<evidence type="ECO:0000313" key="5">
    <source>
        <dbReference type="EMBL" id="QMV86434.1"/>
    </source>
</evidence>
<sequence length="354" mass="37043">MLATLLVGGVSAVGMKKDIVLDVNGEEITLTTFSNDVAGALEQAGVSVQAQDVVAPSPTTMLNDGERITVRSAKQVAVVIDGKPVKVTSTALTVEELMAEVGGVKAADKISVPADQKIPLDGFTVDVVTPKIVKLDNAGKVTYTQIAADTIADVLKAQGIAVDGDDKVFPALDTRVTNDTEISVTKVDLDEVSAVEEFEAEPTYVDDPELEQGKEEELTPAVPGKRDVTKQIRKENGAVVGETVVKEKELAPATPATIKRGTKEKPAVPAVAEGSVWDALAQCEATGNWSINTGNGFSGGLQFTPSTWLGFGGGEYAPAAYLATREQQIAVAQKVQAAQGWGAWPACTAKLGLR</sequence>
<dbReference type="Gene3D" id="2.20.230.10">
    <property type="entry name" value="Resuscitation-promoting factor rpfb"/>
    <property type="match status" value="1"/>
</dbReference>
<accession>A0A7G5FIJ3</accession>
<dbReference type="Pfam" id="PF03990">
    <property type="entry name" value="DUF348"/>
    <property type="match status" value="3"/>
</dbReference>
<evidence type="ECO:0000256" key="2">
    <source>
        <dbReference type="ARBA" id="ARBA00022729"/>
    </source>
</evidence>
<dbReference type="InterPro" id="IPR023346">
    <property type="entry name" value="Lysozyme-like_dom_sf"/>
</dbReference>
<reference evidence="5 6" key="1">
    <citation type="submission" date="2020-07" db="EMBL/GenBank/DDBJ databases">
        <title>non toxigenic Corynebacterium sp. nov from a clinical source.</title>
        <authorList>
            <person name="Bernier A.-M."/>
            <person name="Bernard K."/>
        </authorList>
    </citation>
    <scope>NUCLEOTIDE SEQUENCE [LARGE SCALE GENOMIC DNA]</scope>
    <source>
        <strain evidence="6">NML 93-0612</strain>
    </source>
</reference>
<feature type="domain" description="G5" evidence="4">
    <location>
        <begin position="184"/>
        <end position="264"/>
    </location>
</feature>
<keyword evidence="3" id="KW-0378">Hydrolase</keyword>
<dbReference type="SMART" id="SM01208">
    <property type="entry name" value="G5"/>
    <property type="match status" value="1"/>
</dbReference>
<dbReference type="InterPro" id="IPR011098">
    <property type="entry name" value="G5_dom"/>
</dbReference>
<comment type="similarity">
    <text evidence="1">Belongs to the transglycosylase family. Rpf subfamily.</text>
</comment>